<protein>
    <recommendedName>
        <fullName evidence="3">prolyl oligopeptidase</fullName>
        <ecNumber evidence="3">3.4.21.26</ecNumber>
    </recommendedName>
</protein>
<evidence type="ECO:0000313" key="11">
    <source>
        <dbReference type="Proteomes" id="UP000319486"/>
    </source>
</evidence>
<proteinExistence type="inferred from homology"/>
<dbReference type="SUPFAM" id="SSF50993">
    <property type="entry name" value="Peptidase/esterase 'gauge' domain"/>
    <property type="match status" value="1"/>
</dbReference>
<evidence type="ECO:0000313" key="10">
    <source>
        <dbReference type="EMBL" id="TPG08147.1"/>
    </source>
</evidence>
<dbReference type="GO" id="GO:0005829">
    <property type="term" value="C:cytosol"/>
    <property type="evidence" value="ECO:0007669"/>
    <property type="project" value="TreeGrafter"/>
</dbReference>
<keyword evidence="7" id="KW-0732">Signal</keyword>
<comment type="catalytic activity">
    <reaction evidence="1">
        <text>Hydrolysis of Pro-|-Xaa &gt;&gt; Ala-|-Xaa in oligopeptides.</text>
        <dbReference type="EC" id="3.4.21.26"/>
    </reaction>
</comment>
<gene>
    <name evidence="10" type="ORF">EAH88_10840</name>
</gene>
<evidence type="ECO:0000256" key="3">
    <source>
        <dbReference type="ARBA" id="ARBA00011897"/>
    </source>
</evidence>
<organism evidence="10 11">
    <name type="scientific">Rhodanobacter glycinis</name>
    <dbReference type="NCBI Taxonomy" id="582702"/>
    <lineage>
        <taxon>Bacteria</taxon>
        <taxon>Pseudomonadati</taxon>
        <taxon>Pseudomonadota</taxon>
        <taxon>Gammaproteobacteria</taxon>
        <taxon>Lysobacterales</taxon>
        <taxon>Rhodanobacteraceae</taxon>
        <taxon>Rhodanobacter</taxon>
    </lineage>
</organism>
<dbReference type="Pfam" id="PF02897">
    <property type="entry name" value="Peptidase_S9_N"/>
    <property type="match status" value="1"/>
</dbReference>
<dbReference type="SUPFAM" id="SSF53474">
    <property type="entry name" value="alpha/beta-Hydrolases"/>
    <property type="match status" value="1"/>
</dbReference>
<keyword evidence="6" id="KW-0720">Serine protease</keyword>
<keyword evidence="11" id="KW-1185">Reference proteome</keyword>
<dbReference type="InterPro" id="IPR001375">
    <property type="entry name" value="Peptidase_S9_cat"/>
</dbReference>
<reference evidence="10 11" key="1">
    <citation type="journal article" date="2019" name="Environ. Microbiol.">
        <title>Species interactions and distinct microbial communities in high Arctic permafrost affected cryosols are associated with the CH4 and CO2 gas fluxes.</title>
        <authorList>
            <person name="Altshuler I."/>
            <person name="Hamel J."/>
            <person name="Turney S."/>
            <person name="Magnuson E."/>
            <person name="Levesque R."/>
            <person name="Greer C."/>
            <person name="Whyte L.G."/>
        </authorList>
    </citation>
    <scope>NUCLEOTIDE SEQUENCE [LARGE SCALE GENOMIC DNA]</scope>
    <source>
        <strain evidence="10 11">S13Y</strain>
    </source>
</reference>
<dbReference type="InterPro" id="IPR002470">
    <property type="entry name" value="Peptidase_S9A"/>
</dbReference>
<dbReference type="PANTHER" id="PTHR42881:SF2">
    <property type="entry name" value="PROLYL ENDOPEPTIDASE"/>
    <property type="match status" value="1"/>
</dbReference>
<dbReference type="Gene3D" id="2.130.10.120">
    <property type="entry name" value="Prolyl oligopeptidase, N-terminal domain"/>
    <property type="match status" value="1"/>
</dbReference>
<evidence type="ECO:0000256" key="6">
    <source>
        <dbReference type="ARBA" id="ARBA00022825"/>
    </source>
</evidence>
<evidence type="ECO:0000256" key="1">
    <source>
        <dbReference type="ARBA" id="ARBA00001070"/>
    </source>
</evidence>
<feature type="signal peptide" evidence="7">
    <location>
        <begin position="1"/>
        <end position="30"/>
    </location>
</feature>
<accession>A0A502C4P3</accession>
<evidence type="ECO:0000259" key="9">
    <source>
        <dbReference type="Pfam" id="PF02897"/>
    </source>
</evidence>
<dbReference type="PROSITE" id="PS00708">
    <property type="entry name" value="PRO_ENDOPEP_SER"/>
    <property type="match status" value="1"/>
</dbReference>
<dbReference type="Pfam" id="PF00326">
    <property type="entry name" value="Peptidase_S9"/>
    <property type="match status" value="1"/>
</dbReference>
<evidence type="ECO:0000256" key="7">
    <source>
        <dbReference type="SAM" id="SignalP"/>
    </source>
</evidence>
<evidence type="ECO:0000259" key="8">
    <source>
        <dbReference type="Pfam" id="PF00326"/>
    </source>
</evidence>
<sequence>MTPITSGGPMHLRSCCLLILALVVASSAQAVEPVPDRAGVPAANDPYRWLERADDPAVQQWIAAQNQHTEALLGATPDGAALGARIKQLATSGTTLSDPVMAGGTLYYMQRVPGQEHAQLMGQAWPDGAARQVLDPEASGLGSMDGFWPSPDGRYLAYGTEEGGNELLTLHVFDRRMGKTLDDQLPWAGGGPTPPGLSWDADGKGFLYVRYAPPASGSEVSLFNASVVHHTVGQPANEDVVAFGEYYSPVAEYALLNSGDARSQTAILAMEGDGGPVDVFMLDAGRFKRVLGHEANARQAAWVGGRLYVTAFKDAPRGKIMAVDGSGRVTTVLAQRDGAIQQVAPLGDGFLVVRSWGPDWWVEHYDAKAKLVRRLPLPAQGIAIETIVSAAGSDKAMLSYRGWTLPRRWVEYHGADGTLRTLLEAKTAADYSAIAIHRVEGISKDGTRIPVTVLAMKGILPNGRRPTILEGYGGFGSPVRAGFVGADLAWLERGGVLAYANTRGGNEFGEDWHAQGQKLHKQNVIDDFHAAAQALVKQGWTDSARLGIFGISDGGLLVGASLVQRPQDYRAAVARVGLYDVPRHEALTANGQYNRNEYGSVSDPVQAKATLAYSPLQHVTAGTVYPAVLLTTGANDTHVGAWQSRKFAAALQAAGKGVPEASRRPVLLLTRLNAGHGGDAPFSQRVNDSVLSLVFFARELGLPEKAL</sequence>
<dbReference type="PRINTS" id="PR00862">
    <property type="entry name" value="PROLIGOPTASE"/>
</dbReference>
<dbReference type="InterPro" id="IPR002471">
    <property type="entry name" value="Pept_S9_AS"/>
</dbReference>
<dbReference type="AlphaFoldDB" id="A0A502C4P3"/>
<feature type="chain" id="PRO_5021272919" description="prolyl oligopeptidase" evidence="7">
    <location>
        <begin position="31"/>
        <end position="707"/>
    </location>
</feature>
<dbReference type="InterPro" id="IPR029058">
    <property type="entry name" value="AB_hydrolase_fold"/>
</dbReference>
<evidence type="ECO:0000256" key="5">
    <source>
        <dbReference type="ARBA" id="ARBA00022801"/>
    </source>
</evidence>
<dbReference type="GO" id="GO:0004252">
    <property type="term" value="F:serine-type endopeptidase activity"/>
    <property type="evidence" value="ECO:0007669"/>
    <property type="project" value="UniProtKB-EC"/>
</dbReference>
<keyword evidence="4" id="KW-0645">Protease</keyword>
<dbReference type="InterPro" id="IPR051167">
    <property type="entry name" value="Prolyl_oligopep/macrocyclase"/>
</dbReference>
<dbReference type="GO" id="GO:0006508">
    <property type="term" value="P:proteolysis"/>
    <property type="evidence" value="ECO:0007669"/>
    <property type="project" value="UniProtKB-KW"/>
</dbReference>
<name>A0A502C4P3_9GAMM</name>
<feature type="domain" description="Peptidase S9A N-terminal" evidence="9">
    <location>
        <begin position="34"/>
        <end position="421"/>
    </location>
</feature>
<dbReference type="Gene3D" id="3.40.50.1820">
    <property type="entry name" value="alpha/beta hydrolase"/>
    <property type="match status" value="1"/>
</dbReference>
<dbReference type="PANTHER" id="PTHR42881">
    <property type="entry name" value="PROLYL ENDOPEPTIDASE"/>
    <property type="match status" value="1"/>
</dbReference>
<dbReference type="GO" id="GO:0070012">
    <property type="term" value="F:oligopeptidase activity"/>
    <property type="evidence" value="ECO:0007669"/>
    <property type="project" value="TreeGrafter"/>
</dbReference>
<dbReference type="Proteomes" id="UP000319486">
    <property type="component" value="Unassembled WGS sequence"/>
</dbReference>
<dbReference type="EC" id="3.4.21.26" evidence="3"/>
<dbReference type="EMBL" id="RCZO01000006">
    <property type="protein sequence ID" value="TPG08147.1"/>
    <property type="molecule type" value="Genomic_DNA"/>
</dbReference>
<keyword evidence="5" id="KW-0378">Hydrolase</keyword>
<feature type="domain" description="Peptidase S9 prolyl oligopeptidase catalytic" evidence="8">
    <location>
        <begin position="487"/>
        <end position="701"/>
    </location>
</feature>
<evidence type="ECO:0000256" key="2">
    <source>
        <dbReference type="ARBA" id="ARBA00005228"/>
    </source>
</evidence>
<dbReference type="InterPro" id="IPR023302">
    <property type="entry name" value="Pept_S9A_N"/>
</dbReference>
<evidence type="ECO:0000256" key="4">
    <source>
        <dbReference type="ARBA" id="ARBA00022670"/>
    </source>
</evidence>
<comment type="similarity">
    <text evidence="2">Belongs to the peptidase S9A family.</text>
</comment>
<comment type="caution">
    <text evidence="10">The sequence shown here is derived from an EMBL/GenBank/DDBJ whole genome shotgun (WGS) entry which is preliminary data.</text>
</comment>